<keyword evidence="3" id="KW-0056">Arginine metabolism</keyword>
<comment type="caution">
    <text evidence="5">The sequence shown here is derived from an EMBL/GenBank/DDBJ whole genome shotgun (WGS) entry which is preliminary data.</text>
</comment>
<feature type="region of interest" description="Disordered" evidence="4">
    <location>
        <begin position="200"/>
        <end position="238"/>
    </location>
</feature>
<dbReference type="EMBL" id="JBIHMK010000042">
    <property type="protein sequence ID" value="MFH0249150.1"/>
    <property type="molecule type" value="Genomic_DNA"/>
</dbReference>
<dbReference type="RefSeq" id="WP_279952076.1">
    <property type="nucleotide sequence ID" value="NZ_BAABEN010000030.1"/>
</dbReference>
<evidence type="ECO:0000256" key="4">
    <source>
        <dbReference type="SAM" id="MobiDB-lite"/>
    </source>
</evidence>
<dbReference type="Pfam" id="PF02274">
    <property type="entry name" value="ADI"/>
    <property type="match status" value="2"/>
</dbReference>
<evidence type="ECO:0000313" key="6">
    <source>
        <dbReference type="Proteomes" id="UP001607069"/>
    </source>
</evidence>
<dbReference type="PRINTS" id="PR01466">
    <property type="entry name" value="ARGDEIMINASE"/>
</dbReference>
<proteinExistence type="inferred from homology"/>
<keyword evidence="2 3" id="KW-0378">Hydrolase</keyword>
<comment type="catalytic activity">
    <reaction evidence="3">
        <text>L-arginine + H2O = L-citrulline + NH4(+)</text>
        <dbReference type="Rhea" id="RHEA:19597"/>
        <dbReference type="ChEBI" id="CHEBI:15377"/>
        <dbReference type="ChEBI" id="CHEBI:28938"/>
        <dbReference type="ChEBI" id="CHEBI:32682"/>
        <dbReference type="ChEBI" id="CHEBI:57743"/>
        <dbReference type="EC" id="3.5.3.6"/>
    </reaction>
</comment>
<dbReference type="PANTHER" id="PTHR47271:SF2">
    <property type="entry name" value="ARGININE DEIMINASE"/>
    <property type="match status" value="1"/>
</dbReference>
<dbReference type="PIRSF" id="PIRSF006356">
    <property type="entry name" value="Arg_deiminase"/>
    <property type="match status" value="1"/>
</dbReference>
<dbReference type="SUPFAM" id="SSF55909">
    <property type="entry name" value="Pentein"/>
    <property type="match status" value="1"/>
</dbReference>
<dbReference type="Gene3D" id="3.75.10.10">
    <property type="entry name" value="L-arginine/glycine Amidinotransferase, Chain A"/>
    <property type="match status" value="1"/>
</dbReference>
<name>A0ABW7HTR6_9ACTN</name>
<comment type="pathway">
    <text evidence="3">Amino-acid degradation; L-arginine degradation via ADI pathway; carbamoyl phosphate from L-arginine: step 1/2.</text>
</comment>
<dbReference type="Proteomes" id="UP001607069">
    <property type="component" value="Unassembled WGS sequence"/>
</dbReference>
<protein>
    <recommendedName>
        <fullName evidence="3">Arginine deiminase</fullName>
        <shortName evidence="3">ADI</shortName>
        <ecNumber evidence="3">3.5.3.6</ecNumber>
    </recommendedName>
    <alternativeName>
        <fullName evidence="3">Arginine dihydrolase</fullName>
        <shortName evidence="3">AD</shortName>
    </alternativeName>
</protein>
<comment type="similarity">
    <text evidence="1 3">Belongs to the arginine deiminase family.</text>
</comment>
<evidence type="ECO:0000256" key="1">
    <source>
        <dbReference type="ARBA" id="ARBA00010206"/>
    </source>
</evidence>
<dbReference type="EC" id="3.5.3.6" evidence="3"/>
<dbReference type="Gene3D" id="1.10.3930.10">
    <property type="entry name" value="Arginine deiminase"/>
    <property type="match status" value="1"/>
</dbReference>
<feature type="active site" description="Amidino-cysteine intermediate" evidence="3">
    <location>
        <position position="432"/>
    </location>
</feature>
<feature type="compositionally biased region" description="Low complexity" evidence="4">
    <location>
        <begin position="200"/>
        <end position="225"/>
    </location>
</feature>
<gene>
    <name evidence="3" type="primary">arcA</name>
    <name evidence="5" type="ORF">ACG5V6_13115</name>
</gene>
<organism evidence="5 6">
    <name type="scientific">Streptomyces chitinivorans</name>
    <dbReference type="NCBI Taxonomy" id="1257027"/>
    <lineage>
        <taxon>Bacteria</taxon>
        <taxon>Bacillati</taxon>
        <taxon>Actinomycetota</taxon>
        <taxon>Actinomycetes</taxon>
        <taxon>Kitasatosporales</taxon>
        <taxon>Streptomycetaceae</taxon>
        <taxon>Streptomyces</taxon>
    </lineage>
</organism>
<dbReference type="PANTHER" id="PTHR47271">
    <property type="entry name" value="ARGININE DEIMINASE"/>
    <property type="match status" value="1"/>
</dbReference>
<reference evidence="5 6" key="1">
    <citation type="submission" date="2024-10" db="EMBL/GenBank/DDBJ databases">
        <authorList>
            <person name="Cho J.-C."/>
        </authorList>
    </citation>
    <scope>NUCLEOTIDE SEQUENCE [LARGE SCALE GENOMIC DNA]</scope>
    <source>
        <strain evidence="5 6">KCTC29696</strain>
    </source>
</reference>
<keyword evidence="6" id="KW-1185">Reference proteome</keyword>
<evidence type="ECO:0000256" key="2">
    <source>
        <dbReference type="ARBA" id="ARBA00022801"/>
    </source>
</evidence>
<sequence>MGFHVDSETGRLRRVILHRPDLELKRLTPTNRDDLLFDDVLWVRRARQEHDGFADVLRDRGVEVHLFGDLLAESLEVPAARAFVLDRTFHEKEYGPLAADHLRAVFDEMSGAELAEALVGGMTKREYLERHPEPVSVRFHVMDLDDFLVAPLPNHLFTRDTSAWIYDGVSINAMRWPARQRETIHFEAIYHHHPLFAPSSGAPAAQDPAAQDPAAQDPAAQGPAAREPGAPEGRGFHIWSEGQGAYPSTIEGGDVLVIGGGAVLIGMSERTTPQAVEMLARGLFAAGSARTIVALDMPKKRALMHLDTVMTMVDGDTFTQYAGLGMLRSYTIEPGAAESELKVTDHPPEHMHRAIAAALGLDGIRVLTATQDVHAAEREQWDDGCNVLAVEPGVVIAYERNVTTNTHLRKRGIEVITIPGSELGRGRGGPRCMSCPVERDAV</sequence>
<accession>A0ABW7HTR6</accession>
<keyword evidence="3" id="KW-0963">Cytoplasm</keyword>
<evidence type="ECO:0000313" key="5">
    <source>
        <dbReference type="EMBL" id="MFH0249150.1"/>
    </source>
</evidence>
<evidence type="ECO:0000256" key="3">
    <source>
        <dbReference type="HAMAP-Rule" id="MF_00242"/>
    </source>
</evidence>
<dbReference type="InterPro" id="IPR003876">
    <property type="entry name" value="Arg_deiminase"/>
</dbReference>
<dbReference type="HAMAP" id="MF_00242">
    <property type="entry name" value="Arg_deiminase"/>
    <property type="match status" value="1"/>
</dbReference>
<comment type="subcellular location">
    <subcellularLocation>
        <location evidence="3">Cytoplasm</location>
    </subcellularLocation>
</comment>